<sequence length="418" mass="45796">MSSLSLHRDRVHRIRERRGGGGYRSDGLPGEAPRISGSVRFDARRRRGRAQAARCRRRGGTASGGSRGSTSATRGVRAPGASRVERLVRLDSPEPRASGGRRRDVRRARHDVRARLASRARAGIRRRGRSDSRRDSIGGRLTVTVSFGSILQAVYNYSRLQSANDRLTVQLSTGKRITSPKDDPYLYRRIHALEVESARYETYLNMIDEGTAVVSHVHDAVGLQLETLENMRDIANKVSAGGLSPSERSALNEQYEELTEQLTRIAEGTGFGGKTYLDGTYSAAGSGFRIATGPGGEYYELTLPNTTAGDDGLDLADTSVSSTGNANAAVGRLEDAIETLTGLRERLGTGEFILESRAGLMESKQRELDLLVEKYQAVDPLRLAAELDRNKTLQQYTLAAIGASLDSRQRLVDYLFPR</sequence>
<evidence type="ECO:0000313" key="4">
    <source>
        <dbReference type="Proteomes" id="UP000309676"/>
    </source>
</evidence>
<accession>A0A5R9G947</accession>
<feature type="compositionally biased region" description="Low complexity" evidence="1">
    <location>
        <begin position="25"/>
        <end position="40"/>
    </location>
</feature>
<reference evidence="3 4" key="1">
    <citation type="submission" date="2019-05" db="EMBL/GenBank/DDBJ databases">
        <authorList>
            <person name="Narsing Rao M.P."/>
            <person name="Li W.J."/>
        </authorList>
    </citation>
    <scope>NUCLEOTIDE SEQUENCE [LARGE SCALE GENOMIC DNA]</scope>
    <source>
        <strain evidence="3 4">SYSU_K30003</strain>
    </source>
</reference>
<proteinExistence type="predicted"/>
<feature type="domain" description="Flagellin N-terminal" evidence="2">
    <location>
        <begin position="156"/>
        <end position="280"/>
    </location>
</feature>
<dbReference type="InterPro" id="IPR001029">
    <property type="entry name" value="Flagellin_N"/>
</dbReference>
<feature type="compositionally biased region" description="Basic and acidic residues" evidence="1">
    <location>
        <begin position="83"/>
        <end position="94"/>
    </location>
</feature>
<feature type="region of interest" description="Disordered" evidence="1">
    <location>
        <begin position="1"/>
        <end position="111"/>
    </location>
</feature>
<comment type="caution">
    <text evidence="3">The sequence shown here is derived from an EMBL/GenBank/DDBJ whole genome shotgun (WGS) entry which is preliminary data.</text>
</comment>
<dbReference type="PANTHER" id="PTHR42792:SF1">
    <property type="entry name" value="FLAGELLAR HOOK-ASSOCIATED PROTEIN 3"/>
    <property type="match status" value="1"/>
</dbReference>
<dbReference type="InterPro" id="IPR001492">
    <property type="entry name" value="Flagellin"/>
</dbReference>
<dbReference type="Gene3D" id="1.20.1330.10">
    <property type="entry name" value="f41 fragment of flagellin, N-terminal domain"/>
    <property type="match status" value="1"/>
</dbReference>
<dbReference type="EMBL" id="VCIW01000020">
    <property type="protein sequence ID" value="TLS49584.1"/>
    <property type="molecule type" value="Genomic_DNA"/>
</dbReference>
<dbReference type="GO" id="GO:0005198">
    <property type="term" value="F:structural molecule activity"/>
    <property type="evidence" value="ECO:0007669"/>
    <property type="project" value="InterPro"/>
</dbReference>
<protein>
    <recommendedName>
        <fullName evidence="2">Flagellin N-terminal domain-containing protein</fullName>
    </recommendedName>
</protein>
<dbReference type="GO" id="GO:0009288">
    <property type="term" value="C:bacterial-type flagellum"/>
    <property type="evidence" value="ECO:0007669"/>
    <property type="project" value="InterPro"/>
</dbReference>
<dbReference type="AlphaFoldDB" id="A0A5R9G947"/>
<feature type="compositionally biased region" description="Basic residues" evidence="1">
    <location>
        <begin position="43"/>
        <end position="59"/>
    </location>
</feature>
<keyword evidence="4" id="KW-1185">Reference proteome</keyword>
<evidence type="ECO:0000256" key="1">
    <source>
        <dbReference type="SAM" id="MobiDB-lite"/>
    </source>
</evidence>
<evidence type="ECO:0000313" key="3">
    <source>
        <dbReference type="EMBL" id="TLS49584.1"/>
    </source>
</evidence>
<feature type="compositionally biased region" description="Low complexity" evidence="1">
    <location>
        <begin position="68"/>
        <end position="77"/>
    </location>
</feature>
<dbReference type="Pfam" id="PF00669">
    <property type="entry name" value="Flagellin_N"/>
    <property type="match status" value="1"/>
</dbReference>
<evidence type="ECO:0000259" key="2">
    <source>
        <dbReference type="Pfam" id="PF00669"/>
    </source>
</evidence>
<dbReference type="Proteomes" id="UP000309676">
    <property type="component" value="Unassembled WGS sequence"/>
</dbReference>
<gene>
    <name evidence="3" type="ORF">FE782_24665</name>
</gene>
<dbReference type="PANTHER" id="PTHR42792">
    <property type="entry name" value="FLAGELLIN"/>
    <property type="match status" value="1"/>
</dbReference>
<dbReference type="SUPFAM" id="SSF64518">
    <property type="entry name" value="Phase 1 flagellin"/>
    <property type="match status" value="1"/>
</dbReference>
<name>A0A5R9G947_9BACL</name>
<organism evidence="3 4">
    <name type="scientific">Paenibacillus antri</name>
    <dbReference type="NCBI Taxonomy" id="2582848"/>
    <lineage>
        <taxon>Bacteria</taxon>
        <taxon>Bacillati</taxon>
        <taxon>Bacillota</taxon>
        <taxon>Bacilli</taxon>
        <taxon>Bacillales</taxon>
        <taxon>Paenibacillaceae</taxon>
        <taxon>Paenibacillus</taxon>
    </lineage>
</organism>
<feature type="compositionally biased region" description="Basic residues" evidence="1">
    <location>
        <begin position="99"/>
        <end position="111"/>
    </location>
</feature>